<feature type="transmembrane region" description="Helical" evidence="1">
    <location>
        <begin position="93"/>
        <end position="112"/>
    </location>
</feature>
<dbReference type="EnsemblMetazoa" id="Aqu2.1.10506_001">
    <property type="protein sequence ID" value="Aqu2.1.10506_001"/>
    <property type="gene ID" value="Aqu2.1.10506"/>
</dbReference>
<evidence type="ECO:0008006" key="3">
    <source>
        <dbReference type="Google" id="ProtNLM"/>
    </source>
</evidence>
<dbReference type="AlphaFoldDB" id="A0A1X7T7I4"/>
<evidence type="ECO:0000313" key="2">
    <source>
        <dbReference type="EnsemblMetazoa" id="Aqu2.1.10506_001"/>
    </source>
</evidence>
<dbReference type="Gene3D" id="1.20.1250.20">
    <property type="entry name" value="MFS general substrate transporter like domains"/>
    <property type="match status" value="1"/>
</dbReference>
<dbReference type="InterPro" id="IPR036259">
    <property type="entry name" value="MFS_trans_sf"/>
</dbReference>
<protein>
    <recommendedName>
        <fullName evidence="3">Major facilitator superfamily (MFS) profile domain-containing protein</fullName>
    </recommendedName>
</protein>
<keyword evidence="1" id="KW-0812">Transmembrane</keyword>
<keyword evidence="1" id="KW-0472">Membrane</keyword>
<evidence type="ECO:0000256" key="1">
    <source>
        <dbReference type="SAM" id="Phobius"/>
    </source>
</evidence>
<feature type="transmembrane region" description="Helical" evidence="1">
    <location>
        <begin position="158"/>
        <end position="179"/>
    </location>
</feature>
<name>A0A1X7T7I4_AMPQE</name>
<feature type="transmembrane region" description="Helical" evidence="1">
    <location>
        <begin position="16"/>
        <end position="39"/>
    </location>
</feature>
<keyword evidence="1" id="KW-1133">Transmembrane helix</keyword>
<proteinExistence type="predicted"/>
<reference evidence="2" key="1">
    <citation type="submission" date="2017-05" db="UniProtKB">
        <authorList>
            <consortium name="EnsemblMetazoa"/>
        </authorList>
    </citation>
    <scope>IDENTIFICATION</scope>
</reference>
<dbReference type="SUPFAM" id="SSF103473">
    <property type="entry name" value="MFS general substrate transporter"/>
    <property type="match status" value="1"/>
</dbReference>
<organism evidence="2">
    <name type="scientific">Amphimedon queenslandica</name>
    <name type="common">Sponge</name>
    <dbReference type="NCBI Taxonomy" id="400682"/>
    <lineage>
        <taxon>Eukaryota</taxon>
        <taxon>Metazoa</taxon>
        <taxon>Porifera</taxon>
        <taxon>Demospongiae</taxon>
        <taxon>Heteroscleromorpha</taxon>
        <taxon>Haplosclerida</taxon>
        <taxon>Niphatidae</taxon>
        <taxon>Amphimedon</taxon>
    </lineage>
</organism>
<dbReference type="InParanoid" id="A0A1X7T7I4"/>
<feature type="transmembrane region" description="Helical" evidence="1">
    <location>
        <begin position="118"/>
        <end position="137"/>
    </location>
</feature>
<accession>A0A1X7T7I4</accession>
<feature type="transmembrane region" description="Helical" evidence="1">
    <location>
        <begin position="59"/>
        <end position="81"/>
    </location>
</feature>
<sequence length="180" mass="20687">MATSFAKQLARKWQQFLHITPSAILVLLWNFLIYTHYLLFDSSFNSDFATEVATELAPANWHSYGFVIIVCFGYCSFPFLGLLADVWIGRYKAILIAWIILGIGFIVESYPISKVTLWTFYSVAYIIHICGYSSFYANIIPYNIDQLVGASSDELSSVIYYLNHLFYSSFTFFNAYFIVV</sequence>